<sequence>MRGNGRILSNQNITQKEITLPNRRDELLKQCSDLAENPYILGQLSGHLREHGFAGSTNNPLMVYLSTLTRMFDDPVSAVIKGRSSSGKSFALHAGLRYVPDAAYHLLHGLSSKSLLHAAKHNLKNRFLIIQEAAGFGSEGWPFLRQMLTEGKLNYMTVKQTREGHEGAVLATVEGPMGVLMTTTQASLHGEEETRLLSLYADQSPEQIREALMMNARKSIRPTPEDLSRWHALHDWVCSGNTSVEIPYVETLLSKLPTSYPRVLRDTPKLIALIRAHAMLHQMSRDCRAGSIIATFEDYASVYPLVEEALSNGLKASVPRHIAEVVNAVCELHRLFAGSVSQRDVADYLRQDQGNVSRNISTAVEEGFVENKNPGQGRVHEYVPGKRELPSSSVLPTPQELETAYAKLSQHRPIKHDHEELMPTW</sequence>
<name>A0A810BTV4_9BRAD</name>
<dbReference type="EMBL" id="AP023098">
    <property type="protein sequence ID" value="BCE79484.1"/>
    <property type="molecule type" value="Genomic_DNA"/>
</dbReference>
<evidence type="ECO:0000313" key="1">
    <source>
        <dbReference type="EMBL" id="BCE79484.1"/>
    </source>
</evidence>
<organism evidence="1">
    <name type="scientific">Bradyrhizobium diazoefficiens</name>
    <dbReference type="NCBI Taxonomy" id="1355477"/>
    <lineage>
        <taxon>Bacteria</taxon>
        <taxon>Pseudomonadati</taxon>
        <taxon>Pseudomonadota</taxon>
        <taxon>Alphaproteobacteria</taxon>
        <taxon>Hyphomicrobiales</taxon>
        <taxon>Nitrobacteraceae</taxon>
        <taxon>Bradyrhizobium</taxon>
    </lineage>
</organism>
<accession>A0A810BTV4</accession>
<proteinExistence type="predicted"/>
<gene>
    <name evidence="1" type="ORF">XF9B_09050</name>
</gene>
<evidence type="ECO:0008006" key="2">
    <source>
        <dbReference type="Google" id="ProtNLM"/>
    </source>
</evidence>
<protein>
    <recommendedName>
        <fullName evidence="2">DUF3987 domain-containing protein</fullName>
    </recommendedName>
</protein>
<dbReference type="AlphaFoldDB" id="A0A810BTV4"/>
<reference evidence="1" key="1">
    <citation type="submission" date="2020-05" db="EMBL/GenBank/DDBJ databases">
        <title>Complete genome sequence of Bradyrhizobium diazoefficiens XF9 isolated from soybean nodule.</title>
        <authorList>
            <person name="Noda R."/>
            <person name="Kakizaki K."/>
            <person name="Minamisawa K."/>
        </authorList>
    </citation>
    <scope>NUCLEOTIDE SEQUENCE</scope>
    <source>
        <strain evidence="1">XF9</strain>
    </source>
</reference>